<dbReference type="SUPFAM" id="SSF161098">
    <property type="entry name" value="MetI-like"/>
    <property type="match status" value="2"/>
</dbReference>
<keyword evidence="5 7" id="KW-1133">Transmembrane helix</keyword>
<dbReference type="InterPro" id="IPR000515">
    <property type="entry name" value="MetI-like"/>
</dbReference>
<accession>A0A4R5EPM6</accession>
<sequence length="699" mass="74668">MVVAPCPPPAFCAFWRGKTMGRMGPDMMSRLRLSGTALWSLALFVCLALVLLAPLLPWIAAFPRDLQLPLADWANLVLNPVFSTLQPLGRGFASGIDIPLRWLRDFLLFVPWPAFAFLLFLVALRMAGPGFAVFAMVTQIYIVAVGYWPQTMNTFAIVLLSLPPAILIGFALGAAGHRWPRLEGPLTALLDLMQTFPAFAYLIPLLIVFGFGPAAGMIASVIFAIPPMARNTIVGLREVPVVTLEAAVMSGATPTQLFWTAKLPAAARQLLVGVNQTTMASLSMVIIVAIIGGFNDIGWEVLSAMRSAELGRSLLAGVVIVALAVTLDRITRALATGSPNGVQLLPDRALAAVLGVVLCLAVVLRLALPGLDLLPPGVGFATAKALDAQLLDFVRWSDPVFSALRDALNYGVILPLRIGFAASASPMVWGFTLQPWMIAVYCIAIAGTALLLFRRPAWALLALFAGLVCYTGLAQFPWPCVVIIALLGAAQVRGLGLVAVVLIATLMILLSGMWQPFVQSLYLTAIAVSICVVIGGMIGIAAAENDRVSRIVRPISDTLQTLPQFVFLIPALMLFRVGEFTALIAIVLYAIVPPIRYVEHGLRGVPGHLTEAAVQMGANRWQLLRDVKLPLAGPAIRLGINQTIMYAISMLVIAALVGTRDLGQQVYVALGNANSGLGFVSGLSIALLAIIADRMLRKS</sequence>
<dbReference type="EMBL" id="SMFP01000009">
    <property type="protein sequence ID" value="TDE36604.1"/>
    <property type="molecule type" value="Genomic_DNA"/>
</dbReference>
<evidence type="ECO:0000256" key="3">
    <source>
        <dbReference type="ARBA" id="ARBA00022475"/>
    </source>
</evidence>
<evidence type="ECO:0000256" key="2">
    <source>
        <dbReference type="ARBA" id="ARBA00022448"/>
    </source>
</evidence>
<reference evidence="9 10" key="1">
    <citation type="submission" date="2019-03" db="EMBL/GenBank/DDBJ databases">
        <authorList>
            <person name="Zhang S."/>
        </authorList>
    </citation>
    <scope>NUCLEOTIDE SEQUENCE [LARGE SCALE GENOMIC DNA]</scope>
    <source>
        <strain evidence="9 10">S4J41</strain>
    </source>
</reference>
<dbReference type="PROSITE" id="PS50928">
    <property type="entry name" value="ABC_TM1"/>
    <property type="match status" value="2"/>
</dbReference>
<dbReference type="GO" id="GO:0015226">
    <property type="term" value="F:carnitine transmembrane transporter activity"/>
    <property type="evidence" value="ECO:0007669"/>
    <property type="project" value="TreeGrafter"/>
</dbReference>
<evidence type="ECO:0000256" key="4">
    <source>
        <dbReference type="ARBA" id="ARBA00022692"/>
    </source>
</evidence>
<feature type="domain" description="ABC transmembrane type-1" evidence="8">
    <location>
        <begin position="151"/>
        <end position="331"/>
    </location>
</feature>
<dbReference type="PANTHER" id="PTHR47737">
    <property type="entry name" value="GLYCINE BETAINE/PROLINE BETAINE TRANSPORT SYSTEM PERMEASE PROTEIN PROW"/>
    <property type="match status" value="1"/>
</dbReference>
<keyword evidence="6 7" id="KW-0472">Membrane</keyword>
<feature type="transmembrane region" description="Helical" evidence="7">
    <location>
        <begin position="521"/>
        <end position="542"/>
    </location>
</feature>
<feature type="transmembrane region" description="Helical" evidence="7">
    <location>
        <begin position="460"/>
        <end position="489"/>
    </location>
</feature>
<comment type="caution">
    <text evidence="9">The sequence shown here is derived from an EMBL/GenBank/DDBJ whole genome shotgun (WGS) entry which is preliminary data.</text>
</comment>
<dbReference type="Gene3D" id="1.10.3720.10">
    <property type="entry name" value="MetI-like"/>
    <property type="match status" value="2"/>
</dbReference>
<feature type="transmembrane region" description="Helical" evidence="7">
    <location>
        <begin position="270"/>
        <end position="291"/>
    </location>
</feature>
<dbReference type="GO" id="GO:0031460">
    <property type="term" value="P:glycine betaine transport"/>
    <property type="evidence" value="ECO:0007669"/>
    <property type="project" value="TreeGrafter"/>
</dbReference>
<keyword evidence="2 7" id="KW-0813">Transport</keyword>
<evidence type="ECO:0000313" key="9">
    <source>
        <dbReference type="EMBL" id="TDE36604.1"/>
    </source>
</evidence>
<dbReference type="Proteomes" id="UP000294662">
    <property type="component" value="Unassembled WGS sequence"/>
</dbReference>
<evidence type="ECO:0000256" key="1">
    <source>
        <dbReference type="ARBA" id="ARBA00004651"/>
    </source>
</evidence>
<feature type="transmembrane region" description="Helical" evidence="7">
    <location>
        <begin position="311"/>
        <end position="328"/>
    </location>
</feature>
<feature type="transmembrane region" description="Helical" evidence="7">
    <location>
        <begin position="106"/>
        <end position="124"/>
    </location>
</feature>
<feature type="transmembrane region" description="Helical" evidence="7">
    <location>
        <begin position="155"/>
        <end position="179"/>
    </location>
</feature>
<feature type="transmembrane region" description="Helical" evidence="7">
    <location>
        <begin position="37"/>
        <end position="60"/>
    </location>
</feature>
<dbReference type="OrthoDB" id="9815258at2"/>
<keyword evidence="4 7" id="KW-0812">Transmembrane</keyword>
<evidence type="ECO:0000313" key="10">
    <source>
        <dbReference type="Proteomes" id="UP000294662"/>
    </source>
</evidence>
<feature type="transmembrane region" description="Helical" evidence="7">
    <location>
        <begin position="495"/>
        <end position="514"/>
    </location>
</feature>
<feature type="transmembrane region" description="Helical" evidence="7">
    <location>
        <begin position="433"/>
        <end position="453"/>
    </location>
</feature>
<feature type="transmembrane region" description="Helical" evidence="7">
    <location>
        <begin position="677"/>
        <end position="696"/>
    </location>
</feature>
<evidence type="ECO:0000256" key="7">
    <source>
        <dbReference type="RuleBase" id="RU363032"/>
    </source>
</evidence>
<dbReference type="InterPro" id="IPR035906">
    <property type="entry name" value="MetI-like_sf"/>
</dbReference>
<comment type="subcellular location">
    <subcellularLocation>
        <location evidence="1 7">Cell membrane</location>
        <topology evidence="1 7">Multi-pass membrane protein</topology>
    </subcellularLocation>
</comment>
<protein>
    <submittedName>
        <fullName evidence="9">ABC transporter permease subunit</fullName>
    </submittedName>
</protein>
<gene>
    <name evidence="9" type="ORF">E1B25_13880</name>
</gene>
<dbReference type="GO" id="GO:0005275">
    <property type="term" value="F:amine transmembrane transporter activity"/>
    <property type="evidence" value="ECO:0007669"/>
    <property type="project" value="TreeGrafter"/>
</dbReference>
<feature type="domain" description="ABC transmembrane type-1" evidence="8">
    <location>
        <begin position="517"/>
        <end position="696"/>
    </location>
</feature>
<name>A0A4R5EPM6_9RHOB</name>
<evidence type="ECO:0000256" key="6">
    <source>
        <dbReference type="ARBA" id="ARBA00023136"/>
    </source>
</evidence>
<dbReference type="GO" id="GO:0015871">
    <property type="term" value="P:choline transport"/>
    <property type="evidence" value="ECO:0007669"/>
    <property type="project" value="TreeGrafter"/>
</dbReference>
<feature type="transmembrane region" description="Helical" evidence="7">
    <location>
        <begin position="349"/>
        <end position="368"/>
    </location>
</feature>
<organism evidence="9 10">
    <name type="scientific">Antarcticimicrobium sediminis</name>
    <dbReference type="NCBI Taxonomy" id="2546227"/>
    <lineage>
        <taxon>Bacteria</taxon>
        <taxon>Pseudomonadati</taxon>
        <taxon>Pseudomonadota</taxon>
        <taxon>Alphaproteobacteria</taxon>
        <taxon>Rhodobacterales</taxon>
        <taxon>Paracoccaceae</taxon>
        <taxon>Antarcticimicrobium</taxon>
    </lineage>
</organism>
<feature type="transmembrane region" description="Helical" evidence="7">
    <location>
        <begin position="562"/>
        <end position="592"/>
    </location>
</feature>
<dbReference type="Pfam" id="PF00528">
    <property type="entry name" value="BPD_transp_1"/>
    <property type="match status" value="2"/>
</dbReference>
<dbReference type="PANTHER" id="PTHR47737:SF1">
    <property type="entry name" value="GLYCINE BETAINE_PROLINE BETAINE TRANSPORT SYSTEM PERMEASE PROTEIN PROW"/>
    <property type="match status" value="1"/>
</dbReference>
<dbReference type="CDD" id="cd06261">
    <property type="entry name" value="TM_PBP2"/>
    <property type="match status" value="2"/>
</dbReference>
<proteinExistence type="inferred from homology"/>
<dbReference type="AlphaFoldDB" id="A0A4R5EPM6"/>
<evidence type="ECO:0000256" key="5">
    <source>
        <dbReference type="ARBA" id="ARBA00022989"/>
    </source>
</evidence>
<dbReference type="GO" id="GO:0043190">
    <property type="term" value="C:ATP-binding cassette (ABC) transporter complex"/>
    <property type="evidence" value="ECO:0007669"/>
    <property type="project" value="TreeGrafter"/>
</dbReference>
<feature type="transmembrane region" description="Helical" evidence="7">
    <location>
        <begin position="130"/>
        <end position="148"/>
    </location>
</feature>
<evidence type="ECO:0000259" key="8">
    <source>
        <dbReference type="PROSITE" id="PS50928"/>
    </source>
</evidence>
<comment type="similarity">
    <text evidence="7">Belongs to the binding-protein-dependent transport system permease family.</text>
</comment>
<feature type="transmembrane region" description="Helical" evidence="7">
    <location>
        <begin position="199"/>
        <end position="225"/>
    </location>
</feature>
<keyword evidence="10" id="KW-1185">Reference proteome</keyword>
<feature type="transmembrane region" description="Helical" evidence="7">
    <location>
        <begin position="638"/>
        <end position="657"/>
    </location>
</feature>
<dbReference type="FunFam" id="1.10.3720.10:FF:000001">
    <property type="entry name" value="Glycine betaine ABC transporter, permease"/>
    <property type="match status" value="1"/>
</dbReference>
<keyword evidence="3" id="KW-1003">Cell membrane</keyword>